<evidence type="ECO:0000313" key="4">
    <source>
        <dbReference type="EMBL" id="VEU57435.1"/>
    </source>
</evidence>
<dbReference type="InterPro" id="IPR020081">
    <property type="entry name" value="SsrA-bd_prot_CS"/>
</dbReference>
<sequence length="147" mass="17087">MRVLVNNPRAQYDYYLLTGYCAGLVLKGSEVKSLALGQGSLKEAYVFIDKHEVYIKDFSISPYAFSGEFNHPFKRVKKLLLNRNEIKQITARQKQEGLSIIPLKVFFKNGKIKMEIWLAKPKKKFDKREAIKSKTIQRELRQQYGSP</sequence>
<dbReference type="EMBL" id="LR214945">
    <property type="protein sequence ID" value="VEU57435.1"/>
    <property type="molecule type" value="Genomic_DNA"/>
</dbReference>
<comment type="function">
    <text evidence="3">Required for rescue of stalled ribosomes mediated by trans-translation. Binds to transfer-messenger RNA (tmRNA), required for stable association of tmRNA with ribosomes. tmRNA and SmpB together mimic tRNA shape, replacing the anticodon stem-loop with SmpB. tmRNA is encoded by the ssrA gene; the 2 termini fold to resemble tRNA(Ala) and it encodes a 'tag peptide', a short internal open reading frame. During trans-translation Ala-aminoacylated tmRNA acts like a tRNA, entering the A-site of stalled ribosomes, displacing the stalled mRNA. The ribosome then switches to translate the ORF on the tmRNA; the nascent peptide is terminated with the 'tag peptide' encoded by the tmRNA and targeted for degradation. The ribosome is freed to recommence translation, which seems to be the essential function of trans-translation.</text>
</comment>
<comment type="similarity">
    <text evidence="3">Belongs to the SmpB family.</text>
</comment>
<dbReference type="AlphaFoldDB" id="A0AAN4XD99"/>
<dbReference type="RefSeq" id="WP_010874431.1">
    <property type="nucleotide sequence ID" value="NZ_AP017318.1"/>
</dbReference>
<dbReference type="NCBIfam" id="NF003843">
    <property type="entry name" value="PRK05422.1"/>
    <property type="match status" value="1"/>
</dbReference>
<dbReference type="GO" id="GO:0005829">
    <property type="term" value="C:cytosol"/>
    <property type="evidence" value="ECO:0007669"/>
    <property type="project" value="TreeGrafter"/>
</dbReference>
<reference evidence="4 5" key="1">
    <citation type="submission" date="2019-01" db="EMBL/GenBank/DDBJ databases">
        <authorList>
            <consortium name="Pathogen Informatics"/>
        </authorList>
    </citation>
    <scope>NUCLEOTIDE SEQUENCE [LARGE SCALE GENOMIC DNA]</scope>
    <source>
        <strain evidence="4 5">NCTC10119</strain>
    </source>
</reference>
<gene>
    <name evidence="3 4" type="primary">smpB</name>
    <name evidence="4" type="ORF">NCTC10119_00714</name>
</gene>
<proteinExistence type="inferred from homology"/>
<dbReference type="PANTHER" id="PTHR30308">
    <property type="entry name" value="TMRNA-BINDING COMPONENT OF TRANS-TRANSLATION TAGGING COMPLEX"/>
    <property type="match status" value="1"/>
</dbReference>
<dbReference type="PANTHER" id="PTHR30308:SF2">
    <property type="entry name" value="SSRA-BINDING PROTEIN"/>
    <property type="match status" value="1"/>
</dbReference>
<name>A0AAN4XD99_MYCPM</name>
<organism evidence="4 5">
    <name type="scientific">Mycoplasmoides pneumoniae</name>
    <name type="common">Mycoplasma pneumoniae</name>
    <dbReference type="NCBI Taxonomy" id="2104"/>
    <lineage>
        <taxon>Bacteria</taxon>
        <taxon>Bacillati</taxon>
        <taxon>Mycoplasmatota</taxon>
        <taxon>Mycoplasmoidales</taxon>
        <taxon>Mycoplasmoidaceae</taxon>
        <taxon>Mycoplasmoides</taxon>
    </lineage>
</organism>
<protein>
    <recommendedName>
        <fullName evidence="3">SsrA-binding protein</fullName>
    </recommendedName>
    <alternativeName>
        <fullName evidence="3">Small protein B</fullName>
    </alternativeName>
</protein>
<evidence type="ECO:0000313" key="5">
    <source>
        <dbReference type="Proteomes" id="UP000289557"/>
    </source>
</evidence>
<dbReference type="GO" id="GO:0003723">
    <property type="term" value="F:RNA binding"/>
    <property type="evidence" value="ECO:0007669"/>
    <property type="project" value="UniProtKB-UniRule"/>
</dbReference>
<evidence type="ECO:0000256" key="3">
    <source>
        <dbReference type="HAMAP-Rule" id="MF_00023"/>
    </source>
</evidence>
<dbReference type="HAMAP" id="MF_00023">
    <property type="entry name" value="SmpB"/>
    <property type="match status" value="1"/>
</dbReference>
<dbReference type="NCBIfam" id="TIGR00086">
    <property type="entry name" value="smpB"/>
    <property type="match status" value="1"/>
</dbReference>
<keyword evidence="2 3" id="KW-0694">RNA-binding</keyword>
<dbReference type="Pfam" id="PF01668">
    <property type="entry name" value="SmpB"/>
    <property type="match status" value="1"/>
</dbReference>
<dbReference type="InterPro" id="IPR000037">
    <property type="entry name" value="SsrA-bd_prot"/>
</dbReference>
<dbReference type="CDD" id="cd09294">
    <property type="entry name" value="SmpB"/>
    <property type="match status" value="1"/>
</dbReference>
<dbReference type="GO" id="GO:0070930">
    <property type="term" value="P:trans-translation-dependent protein tagging"/>
    <property type="evidence" value="ECO:0007669"/>
    <property type="project" value="TreeGrafter"/>
</dbReference>
<comment type="subcellular location">
    <subcellularLocation>
        <location evidence="3">Cytoplasm</location>
    </subcellularLocation>
    <text evidence="3">The tmRNA-SmpB complex associates with stalled 70S ribosomes.</text>
</comment>
<dbReference type="SUPFAM" id="SSF74982">
    <property type="entry name" value="Small protein B (SmpB)"/>
    <property type="match status" value="1"/>
</dbReference>
<accession>A0AAN4XD99</accession>
<dbReference type="PROSITE" id="PS01317">
    <property type="entry name" value="SSRP"/>
    <property type="match status" value="1"/>
</dbReference>
<dbReference type="Proteomes" id="UP000289557">
    <property type="component" value="Chromosome"/>
</dbReference>
<dbReference type="SMR" id="A0AAN4XD99"/>
<keyword evidence="1 3" id="KW-0963">Cytoplasm</keyword>
<dbReference type="Gene3D" id="2.40.280.10">
    <property type="match status" value="1"/>
</dbReference>
<dbReference type="GO" id="GO:0070929">
    <property type="term" value="P:trans-translation"/>
    <property type="evidence" value="ECO:0007669"/>
    <property type="project" value="UniProtKB-UniRule"/>
</dbReference>
<evidence type="ECO:0000256" key="1">
    <source>
        <dbReference type="ARBA" id="ARBA00022490"/>
    </source>
</evidence>
<dbReference type="GeneID" id="69060173"/>
<dbReference type="InterPro" id="IPR023620">
    <property type="entry name" value="SmpB"/>
</dbReference>
<evidence type="ECO:0000256" key="2">
    <source>
        <dbReference type="ARBA" id="ARBA00022884"/>
    </source>
</evidence>